<keyword evidence="6" id="KW-0539">Nucleus</keyword>
<dbReference type="InterPro" id="IPR005333">
    <property type="entry name" value="Transcription_factor_TCP"/>
</dbReference>
<dbReference type="InterPro" id="IPR017888">
    <property type="entry name" value="CYC/TB1_R_domain"/>
</dbReference>
<organism evidence="10">
    <name type="scientific">Haberlea rhodopensis</name>
    <dbReference type="NCBI Taxonomy" id="121481"/>
    <lineage>
        <taxon>Eukaryota</taxon>
        <taxon>Viridiplantae</taxon>
        <taxon>Streptophyta</taxon>
        <taxon>Embryophyta</taxon>
        <taxon>Tracheophyta</taxon>
        <taxon>Spermatophyta</taxon>
        <taxon>Magnoliopsida</taxon>
        <taxon>eudicotyledons</taxon>
        <taxon>Gunneridae</taxon>
        <taxon>Pentapetalae</taxon>
        <taxon>asterids</taxon>
        <taxon>lamiids</taxon>
        <taxon>Lamiales</taxon>
        <taxon>Gesneriaceae</taxon>
        <taxon>Didymocarpoideae</taxon>
        <taxon>Trichosporeae</taxon>
        <taxon>Ramondinae</taxon>
        <taxon>Haberlea</taxon>
    </lineage>
</organism>
<feature type="domain" description="TCP" evidence="8">
    <location>
        <begin position="1"/>
        <end position="25"/>
    </location>
</feature>
<evidence type="ECO:0000256" key="1">
    <source>
        <dbReference type="ARBA" id="ARBA00004123"/>
    </source>
</evidence>
<dbReference type="GO" id="GO:0005634">
    <property type="term" value="C:nucleus"/>
    <property type="evidence" value="ECO:0007669"/>
    <property type="project" value="UniProtKB-SubCell"/>
</dbReference>
<dbReference type="InterPro" id="IPR017887">
    <property type="entry name" value="TF_TCP_subgr"/>
</dbReference>
<evidence type="ECO:0000313" key="10">
    <source>
        <dbReference type="EMBL" id="AAF78161.1"/>
    </source>
</evidence>
<protein>
    <submittedName>
        <fullName evidence="10">Gcyc2 protein</fullName>
    </submittedName>
</protein>
<keyword evidence="4" id="KW-0238">DNA-binding</keyword>
<evidence type="ECO:0000256" key="4">
    <source>
        <dbReference type="ARBA" id="ARBA00023125"/>
    </source>
</evidence>
<evidence type="ECO:0000256" key="5">
    <source>
        <dbReference type="ARBA" id="ARBA00023163"/>
    </source>
</evidence>
<keyword evidence="5" id="KW-0804">Transcription</keyword>
<dbReference type="Pfam" id="PF03634">
    <property type="entry name" value="TCP"/>
    <property type="match status" value="1"/>
</dbReference>
<dbReference type="EMBL" id="AF208317">
    <property type="protein sequence ID" value="AAF78161.1"/>
    <property type="molecule type" value="Genomic_DNA"/>
</dbReference>
<feature type="non-terminal residue" evidence="10">
    <location>
        <position position="1"/>
    </location>
</feature>
<keyword evidence="2" id="KW-0217">Developmental protein</keyword>
<comment type="subcellular location">
    <subcellularLocation>
        <location evidence="1">Nucleus</location>
    </subcellularLocation>
</comment>
<accession>Q9LLH7</accession>
<reference evidence="10" key="1">
    <citation type="journal article" date="2000" name="Ann. Bot.">
        <title>Diversity of cycloidea-like genes in Gesneriaceae in relation to floral symmetry.</title>
        <authorList>
            <person name="Citerne H."/>
            <person name="Moeller M."/>
            <person name="Cronk Q.C.B."/>
        </authorList>
    </citation>
    <scope>NUCLEOTIDE SEQUENCE</scope>
    <source>
        <strain evidence="10">A-1</strain>
    </source>
</reference>
<keyword evidence="3" id="KW-0805">Transcription regulation</keyword>
<dbReference type="GO" id="GO:0043565">
    <property type="term" value="F:sequence-specific DNA binding"/>
    <property type="evidence" value="ECO:0007669"/>
    <property type="project" value="TreeGrafter"/>
</dbReference>
<dbReference type="AlphaFoldDB" id="Q9LLH7"/>
<dbReference type="PROSITE" id="PS51369">
    <property type="entry name" value="TCP"/>
    <property type="match status" value="1"/>
</dbReference>
<sequence>MLGFDKPSKTLEWLLTKSKAAIKELVQMKKSDATTCPNKSNSSPRECDVIELESGIYLDPDCDGNLVLANTNTYRCRRAKDPQQDVSNLAKESRVKARARARERTREKMCMKKLTESSNMTSDLNPSIPIQATNSLLDLSKVPSSPTEPSLYFPLANTDQYLIQESLVIRRMLKQNSAFGFPQNINQNWDINSLTSQSSLCDILDQHKF</sequence>
<dbReference type="PANTHER" id="PTHR31072">
    <property type="entry name" value="TRANSCRIPTION FACTOR TCP4-RELATED"/>
    <property type="match status" value="1"/>
</dbReference>
<feature type="non-terminal residue" evidence="10">
    <location>
        <position position="209"/>
    </location>
</feature>
<dbReference type="PROSITE" id="PS51370">
    <property type="entry name" value="R"/>
    <property type="match status" value="1"/>
</dbReference>
<feature type="domain" description="R" evidence="9">
    <location>
        <begin position="91"/>
        <end position="108"/>
    </location>
</feature>
<evidence type="ECO:0000256" key="3">
    <source>
        <dbReference type="ARBA" id="ARBA00023015"/>
    </source>
</evidence>
<feature type="region of interest" description="Disordered" evidence="7">
    <location>
        <begin position="85"/>
        <end position="106"/>
    </location>
</feature>
<name>Q9LLH7_9LAMI</name>
<evidence type="ECO:0000256" key="6">
    <source>
        <dbReference type="ARBA" id="ARBA00023242"/>
    </source>
</evidence>
<feature type="compositionally biased region" description="Basic and acidic residues" evidence="7">
    <location>
        <begin position="91"/>
        <end position="106"/>
    </location>
</feature>
<dbReference type="GO" id="GO:2000032">
    <property type="term" value="P:regulation of secondary shoot formation"/>
    <property type="evidence" value="ECO:0007669"/>
    <property type="project" value="TreeGrafter"/>
</dbReference>
<evidence type="ECO:0000259" key="9">
    <source>
        <dbReference type="PROSITE" id="PS51370"/>
    </source>
</evidence>
<dbReference type="GO" id="GO:0003700">
    <property type="term" value="F:DNA-binding transcription factor activity"/>
    <property type="evidence" value="ECO:0007669"/>
    <property type="project" value="InterPro"/>
</dbReference>
<dbReference type="PANTHER" id="PTHR31072:SF224">
    <property type="entry name" value="TRANSCRIPTION FACTOR TCP1"/>
    <property type="match status" value="1"/>
</dbReference>
<evidence type="ECO:0000256" key="2">
    <source>
        <dbReference type="ARBA" id="ARBA00022473"/>
    </source>
</evidence>
<evidence type="ECO:0000259" key="8">
    <source>
        <dbReference type="PROSITE" id="PS51369"/>
    </source>
</evidence>
<evidence type="ECO:0000256" key="7">
    <source>
        <dbReference type="SAM" id="MobiDB-lite"/>
    </source>
</evidence>
<gene>
    <name evidence="10" type="primary">Gcyc2</name>
</gene>
<proteinExistence type="predicted"/>